<keyword evidence="7" id="KW-1185">Reference proteome</keyword>
<protein>
    <submittedName>
        <fullName evidence="6">Thiol-disulfide isomerase or thioredoxin</fullName>
    </submittedName>
</protein>
<dbReference type="OrthoDB" id="9796554at2"/>
<organism evidence="6 7">
    <name type="scientific">Geodermatophilus siccatus</name>
    <dbReference type="NCBI Taxonomy" id="1137991"/>
    <lineage>
        <taxon>Bacteria</taxon>
        <taxon>Bacillati</taxon>
        <taxon>Actinomycetota</taxon>
        <taxon>Actinomycetes</taxon>
        <taxon>Geodermatophilales</taxon>
        <taxon>Geodermatophilaceae</taxon>
        <taxon>Geodermatophilus</taxon>
    </lineage>
</organism>
<reference evidence="7" key="1">
    <citation type="submission" date="2016-10" db="EMBL/GenBank/DDBJ databases">
        <authorList>
            <person name="Varghese N."/>
            <person name="Submissions S."/>
        </authorList>
    </citation>
    <scope>NUCLEOTIDE SEQUENCE [LARGE SCALE GENOMIC DNA]</scope>
    <source>
        <strain evidence="7">DSM 45419</strain>
    </source>
</reference>
<dbReference type="PROSITE" id="PS00194">
    <property type="entry name" value="THIOREDOXIN_1"/>
    <property type="match status" value="1"/>
</dbReference>
<feature type="signal peptide" evidence="4">
    <location>
        <begin position="1"/>
        <end position="27"/>
    </location>
</feature>
<evidence type="ECO:0000256" key="2">
    <source>
        <dbReference type="ARBA" id="ARBA00022748"/>
    </source>
</evidence>
<dbReference type="Gene3D" id="3.40.30.10">
    <property type="entry name" value="Glutaredoxin"/>
    <property type="match status" value="1"/>
</dbReference>
<dbReference type="InterPro" id="IPR013766">
    <property type="entry name" value="Thioredoxin_domain"/>
</dbReference>
<evidence type="ECO:0000256" key="4">
    <source>
        <dbReference type="SAM" id="SignalP"/>
    </source>
</evidence>
<gene>
    <name evidence="6" type="ORF">SAMN05660642_02686</name>
</gene>
<dbReference type="GO" id="GO:0017004">
    <property type="term" value="P:cytochrome complex assembly"/>
    <property type="evidence" value="ECO:0007669"/>
    <property type="project" value="UniProtKB-KW"/>
</dbReference>
<feature type="region of interest" description="Disordered" evidence="3">
    <location>
        <begin position="24"/>
        <end position="67"/>
    </location>
</feature>
<dbReference type="InterPro" id="IPR017937">
    <property type="entry name" value="Thioredoxin_CS"/>
</dbReference>
<dbReference type="PANTHER" id="PTHR42852:SF13">
    <property type="entry name" value="PROTEIN DIPZ"/>
    <property type="match status" value="1"/>
</dbReference>
<feature type="chain" id="PRO_5039604493" evidence="4">
    <location>
        <begin position="28"/>
        <end position="197"/>
    </location>
</feature>
<dbReference type="EMBL" id="FNHE01000006">
    <property type="protein sequence ID" value="SDM52280.1"/>
    <property type="molecule type" value="Genomic_DNA"/>
</dbReference>
<evidence type="ECO:0000313" key="6">
    <source>
        <dbReference type="EMBL" id="SDM52280.1"/>
    </source>
</evidence>
<dbReference type="InterPro" id="IPR050553">
    <property type="entry name" value="Thioredoxin_ResA/DsbE_sf"/>
</dbReference>
<name>A0A1G9TWZ4_9ACTN</name>
<dbReference type="RefSeq" id="WP_091218931.1">
    <property type="nucleotide sequence ID" value="NZ_FNHE01000006.1"/>
</dbReference>
<sequence>MSARSTRTAAGVLALGLALAGCTPDAADEPGGTAASPTPDPLAALAPCPEQPDRPAEGAETLPALDLPCPGGGSLDLGRAPGVPTVVNLWASWCGPCREELPLVQQLADAGGDRLSVVGVISRDGAPQAGSFAADAGAGFPSAFDADGELMAELGLGALPYTYLLDADGGIAHVQVGPVADLAELEGLVAEHLGVTL</sequence>
<dbReference type="AlphaFoldDB" id="A0A1G9TWZ4"/>
<comment type="subcellular location">
    <subcellularLocation>
        <location evidence="1">Cell envelope</location>
    </subcellularLocation>
</comment>
<dbReference type="PANTHER" id="PTHR42852">
    <property type="entry name" value="THIOL:DISULFIDE INTERCHANGE PROTEIN DSBE"/>
    <property type="match status" value="1"/>
</dbReference>
<dbReference type="GO" id="GO:0016491">
    <property type="term" value="F:oxidoreductase activity"/>
    <property type="evidence" value="ECO:0007669"/>
    <property type="project" value="InterPro"/>
</dbReference>
<dbReference type="CDD" id="cd02966">
    <property type="entry name" value="TlpA_like_family"/>
    <property type="match status" value="1"/>
</dbReference>
<keyword evidence="6" id="KW-0413">Isomerase</keyword>
<evidence type="ECO:0000256" key="3">
    <source>
        <dbReference type="SAM" id="MobiDB-lite"/>
    </source>
</evidence>
<feature type="domain" description="Thioredoxin" evidence="5">
    <location>
        <begin position="56"/>
        <end position="194"/>
    </location>
</feature>
<evidence type="ECO:0000256" key="1">
    <source>
        <dbReference type="ARBA" id="ARBA00004196"/>
    </source>
</evidence>
<dbReference type="InterPro" id="IPR036249">
    <property type="entry name" value="Thioredoxin-like_sf"/>
</dbReference>
<dbReference type="Pfam" id="PF08534">
    <property type="entry name" value="Redoxin"/>
    <property type="match status" value="1"/>
</dbReference>
<dbReference type="STRING" id="1137991.SAMN05660642_02686"/>
<dbReference type="PROSITE" id="PS51257">
    <property type="entry name" value="PROKAR_LIPOPROTEIN"/>
    <property type="match status" value="1"/>
</dbReference>
<dbReference type="InterPro" id="IPR013740">
    <property type="entry name" value="Redoxin"/>
</dbReference>
<accession>A0A1G9TWZ4</accession>
<evidence type="ECO:0000259" key="5">
    <source>
        <dbReference type="PROSITE" id="PS51352"/>
    </source>
</evidence>
<dbReference type="SUPFAM" id="SSF52833">
    <property type="entry name" value="Thioredoxin-like"/>
    <property type="match status" value="1"/>
</dbReference>
<dbReference type="PROSITE" id="PS51352">
    <property type="entry name" value="THIOREDOXIN_2"/>
    <property type="match status" value="1"/>
</dbReference>
<dbReference type="Proteomes" id="UP000198680">
    <property type="component" value="Unassembled WGS sequence"/>
</dbReference>
<proteinExistence type="predicted"/>
<keyword evidence="2" id="KW-0201">Cytochrome c-type biogenesis</keyword>
<dbReference type="GO" id="GO:0016853">
    <property type="term" value="F:isomerase activity"/>
    <property type="evidence" value="ECO:0007669"/>
    <property type="project" value="UniProtKB-KW"/>
</dbReference>
<evidence type="ECO:0000313" key="7">
    <source>
        <dbReference type="Proteomes" id="UP000198680"/>
    </source>
</evidence>
<dbReference type="GO" id="GO:0030313">
    <property type="term" value="C:cell envelope"/>
    <property type="evidence" value="ECO:0007669"/>
    <property type="project" value="UniProtKB-SubCell"/>
</dbReference>
<keyword evidence="4" id="KW-0732">Signal</keyword>